<keyword evidence="5" id="KW-0378">Hydrolase</keyword>
<reference evidence="15 16" key="1">
    <citation type="journal article" date="2016" name="Nat. Commun.">
        <title>Thousands of microbial genomes shed light on interconnected biogeochemical processes in an aquifer system.</title>
        <authorList>
            <person name="Anantharaman K."/>
            <person name="Brown C.T."/>
            <person name="Hug L.A."/>
            <person name="Sharon I."/>
            <person name="Castelle C.J."/>
            <person name="Probst A.J."/>
            <person name="Thomas B.C."/>
            <person name="Singh A."/>
            <person name="Wilkins M.J."/>
            <person name="Karaoz U."/>
            <person name="Brodie E.L."/>
            <person name="Williams K.H."/>
            <person name="Hubbard S.S."/>
            <person name="Banfield J.F."/>
        </authorList>
    </citation>
    <scope>NUCLEOTIDE SEQUENCE [LARGE SCALE GENOMIC DNA]</scope>
</reference>
<dbReference type="PANTHER" id="PTHR30582">
    <property type="entry name" value="L,D-TRANSPEPTIDASE"/>
    <property type="match status" value="1"/>
</dbReference>
<dbReference type="GO" id="GO:0071972">
    <property type="term" value="F:peptidoglycan L,D-transpeptidase activity"/>
    <property type="evidence" value="ECO:0007669"/>
    <property type="project" value="TreeGrafter"/>
</dbReference>
<dbReference type="GO" id="GO:0018104">
    <property type="term" value="P:peptidoglycan-protein cross-linking"/>
    <property type="evidence" value="ECO:0007669"/>
    <property type="project" value="TreeGrafter"/>
</dbReference>
<dbReference type="UniPathway" id="UPA00219"/>
<accession>A0A1G2MKY8</accession>
<evidence type="ECO:0000259" key="14">
    <source>
        <dbReference type="PROSITE" id="PS52029"/>
    </source>
</evidence>
<proteinExistence type="inferred from homology"/>
<dbReference type="EMBL" id="MHRK01000009">
    <property type="protein sequence ID" value="OHA24508.1"/>
    <property type="molecule type" value="Genomic_DNA"/>
</dbReference>
<gene>
    <name evidence="15" type="ORF">A3C72_00985</name>
</gene>
<feature type="transmembrane region" description="Helical" evidence="13">
    <location>
        <begin position="63"/>
        <end position="84"/>
    </location>
</feature>
<evidence type="ECO:0000256" key="2">
    <source>
        <dbReference type="ARBA" id="ARBA00007164"/>
    </source>
</evidence>
<evidence type="ECO:0000256" key="5">
    <source>
        <dbReference type="ARBA" id="ARBA00022801"/>
    </source>
</evidence>
<keyword evidence="4" id="KW-0732">Signal</keyword>
<keyword evidence="6 11" id="KW-0133">Cell shape</keyword>
<dbReference type="STRING" id="1802306.A3C72_00985"/>
<dbReference type="Gene3D" id="2.40.440.10">
    <property type="entry name" value="L,D-transpeptidase catalytic domain-like"/>
    <property type="match status" value="1"/>
</dbReference>
<keyword evidence="7 11" id="KW-0573">Peptidoglycan synthesis</keyword>
<evidence type="ECO:0000256" key="13">
    <source>
        <dbReference type="SAM" id="Phobius"/>
    </source>
</evidence>
<dbReference type="Gene3D" id="3.40.710.10">
    <property type="entry name" value="DD-peptidase/beta-lactamase superfamily"/>
    <property type="match status" value="1"/>
</dbReference>
<dbReference type="GO" id="GO:0071555">
    <property type="term" value="P:cell wall organization"/>
    <property type="evidence" value="ECO:0007669"/>
    <property type="project" value="UniProtKB-UniRule"/>
</dbReference>
<evidence type="ECO:0000256" key="6">
    <source>
        <dbReference type="ARBA" id="ARBA00022960"/>
    </source>
</evidence>
<dbReference type="InterPro" id="IPR012338">
    <property type="entry name" value="Beta-lactam/transpept-like"/>
</dbReference>
<dbReference type="InterPro" id="IPR005490">
    <property type="entry name" value="LD_TPept_cat_dom"/>
</dbReference>
<keyword evidence="8 11" id="KW-0961">Cell wall biogenesis/degradation</keyword>
<keyword evidence="13" id="KW-0472">Membrane</keyword>
<keyword evidence="13" id="KW-1133">Transmembrane helix</keyword>
<keyword evidence="3" id="KW-0808">Transferase</keyword>
<feature type="active site" description="Proton donor/acceptor" evidence="11">
    <location>
        <position position="205"/>
    </location>
</feature>
<dbReference type="GO" id="GO:0008360">
    <property type="term" value="P:regulation of cell shape"/>
    <property type="evidence" value="ECO:0007669"/>
    <property type="project" value="UniProtKB-UniRule"/>
</dbReference>
<comment type="similarity">
    <text evidence="2 12">Belongs to the peptidase S11 family.</text>
</comment>
<evidence type="ECO:0000256" key="10">
    <source>
        <dbReference type="PIRSR" id="PIRSR618044-2"/>
    </source>
</evidence>
<evidence type="ECO:0000256" key="9">
    <source>
        <dbReference type="PIRSR" id="PIRSR618044-1"/>
    </source>
</evidence>
<name>A0A1G2MKY8_9BACT</name>
<dbReference type="GO" id="GO:0009002">
    <property type="term" value="F:serine-type D-Ala-D-Ala carboxypeptidase activity"/>
    <property type="evidence" value="ECO:0007669"/>
    <property type="project" value="InterPro"/>
</dbReference>
<comment type="pathway">
    <text evidence="1 11">Cell wall biogenesis; peptidoglycan biosynthesis.</text>
</comment>
<evidence type="ECO:0000256" key="3">
    <source>
        <dbReference type="ARBA" id="ARBA00022679"/>
    </source>
</evidence>
<dbReference type="AlphaFoldDB" id="A0A1G2MKY8"/>
<protein>
    <recommendedName>
        <fullName evidence="14">L,D-TPase catalytic domain-containing protein</fullName>
    </recommendedName>
</protein>
<dbReference type="PROSITE" id="PS52029">
    <property type="entry name" value="LD_TPASE"/>
    <property type="match status" value="1"/>
</dbReference>
<dbReference type="GO" id="GO:0006508">
    <property type="term" value="P:proteolysis"/>
    <property type="evidence" value="ECO:0007669"/>
    <property type="project" value="InterPro"/>
</dbReference>
<dbReference type="SUPFAM" id="SSF56601">
    <property type="entry name" value="beta-lactamase/transpeptidase-like"/>
    <property type="match status" value="1"/>
</dbReference>
<dbReference type="GO" id="GO:0005576">
    <property type="term" value="C:extracellular region"/>
    <property type="evidence" value="ECO:0007669"/>
    <property type="project" value="TreeGrafter"/>
</dbReference>
<comment type="caution">
    <text evidence="15">The sequence shown here is derived from an EMBL/GenBank/DDBJ whole genome shotgun (WGS) entry which is preliminary data.</text>
</comment>
<dbReference type="InterPro" id="IPR001967">
    <property type="entry name" value="Peptidase_S11_N"/>
</dbReference>
<dbReference type="Proteomes" id="UP000177130">
    <property type="component" value="Unassembled WGS sequence"/>
</dbReference>
<evidence type="ECO:0000256" key="11">
    <source>
        <dbReference type="PROSITE-ProRule" id="PRU01373"/>
    </source>
</evidence>
<dbReference type="InterPro" id="IPR050979">
    <property type="entry name" value="LD-transpeptidase"/>
</dbReference>
<dbReference type="CDD" id="cd16913">
    <property type="entry name" value="YkuD_like"/>
    <property type="match status" value="1"/>
</dbReference>
<dbReference type="InterPro" id="IPR018044">
    <property type="entry name" value="Peptidase_S11"/>
</dbReference>
<dbReference type="PANTHER" id="PTHR30582:SF2">
    <property type="entry name" value="L,D-TRANSPEPTIDASE YCIB-RELATED"/>
    <property type="match status" value="1"/>
</dbReference>
<dbReference type="SUPFAM" id="SSF141523">
    <property type="entry name" value="L,D-transpeptidase catalytic domain-like"/>
    <property type="match status" value="1"/>
</dbReference>
<feature type="domain" description="L,D-TPase catalytic" evidence="14">
    <location>
        <begin position="132"/>
        <end position="248"/>
    </location>
</feature>
<dbReference type="PRINTS" id="PR00725">
    <property type="entry name" value="DADACBPTASE1"/>
</dbReference>
<evidence type="ECO:0000256" key="8">
    <source>
        <dbReference type="ARBA" id="ARBA00023316"/>
    </source>
</evidence>
<feature type="active site" description="Proton acceptor" evidence="9">
    <location>
        <position position="297"/>
    </location>
</feature>
<evidence type="ECO:0000256" key="7">
    <source>
        <dbReference type="ARBA" id="ARBA00022984"/>
    </source>
</evidence>
<dbReference type="GO" id="GO:0016740">
    <property type="term" value="F:transferase activity"/>
    <property type="evidence" value="ECO:0007669"/>
    <property type="project" value="UniProtKB-KW"/>
</dbReference>
<evidence type="ECO:0000256" key="12">
    <source>
        <dbReference type="RuleBase" id="RU004016"/>
    </source>
</evidence>
<dbReference type="Pfam" id="PF00768">
    <property type="entry name" value="Peptidase_S11"/>
    <property type="match status" value="1"/>
</dbReference>
<keyword evidence="13" id="KW-0812">Transmembrane</keyword>
<sequence>MYRRQLVKRIVKELEKGKTIDAVKNDLRAEGWSLKDIADASYYSTYPEKLRHFSVTRFLDTEVHLYITIVLIGISIFFIALFIIGETGNDNNIYLTSPDSLVSEFRYGPELALANPTFFQKTKKELSDAKADFIEVDLSQMKVRYFEEGLQKLEVPVLTKGRPGSWWETPAGLYKISSKEDTHFSKIGRVNMPWSMNFQGNFYIHGWPYYPDGREVSSSYSGGCVRLSNESAKALFDLAKVGTPILVHEKDFFADNFVYEFVKPHISAEHYLVADLRNNQVFIRTENQRVPIASITKLLTALVVTEYLNLDKEIEIPKAAIVYTSKQRLVAGDKVTAYQLLFPLLLESSNEAAETLARSIGKDYFVRMMNDKAKALGMTNSVFVDPTGAGEGNVSTVDDLFMLAKYITNNRSFIWEISSGRLLTSAYGNIEWDNLQNMNDFAEDESFRGGKVGKTTAAKESGLYVMDKDFGNGARPIVIIVLRSDDRKSDALTILKYSMENFVASSTSISNY</sequence>
<evidence type="ECO:0000256" key="4">
    <source>
        <dbReference type="ARBA" id="ARBA00022729"/>
    </source>
</evidence>
<evidence type="ECO:0000313" key="16">
    <source>
        <dbReference type="Proteomes" id="UP000177130"/>
    </source>
</evidence>
<dbReference type="Pfam" id="PF03734">
    <property type="entry name" value="YkuD"/>
    <property type="match status" value="1"/>
</dbReference>
<feature type="active site" description="Nucleophile" evidence="11">
    <location>
        <position position="224"/>
    </location>
</feature>
<evidence type="ECO:0000256" key="1">
    <source>
        <dbReference type="ARBA" id="ARBA00004752"/>
    </source>
</evidence>
<evidence type="ECO:0000313" key="15">
    <source>
        <dbReference type="EMBL" id="OHA24508.1"/>
    </source>
</evidence>
<feature type="binding site" evidence="10">
    <location>
        <position position="451"/>
    </location>
    <ligand>
        <name>substrate</name>
    </ligand>
</feature>
<feature type="active site" description="Acyl-ester intermediate" evidence="9">
    <location>
        <position position="294"/>
    </location>
</feature>
<dbReference type="InterPro" id="IPR038063">
    <property type="entry name" value="Transpep_catalytic_dom"/>
</dbReference>
<organism evidence="15 16">
    <name type="scientific">Candidatus Taylorbacteria bacterium RIFCSPHIGHO2_02_FULL_43_32b</name>
    <dbReference type="NCBI Taxonomy" id="1802306"/>
    <lineage>
        <taxon>Bacteria</taxon>
        <taxon>Candidatus Tayloriibacteriota</taxon>
    </lineage>
</organism>
<feature type="active site" evidence="9">
    <location>
        <position position="348"/>
    </location>
</feature>